<evidence type="ECO:0000313" key="4">
    <source>
        <dbReference type="Proteomes" id="UP000619238"/>
    </source>
</evidence>
<dbReference type="EMBL" id="JACGWS010000001">
    <property type="protein sequence ID" value="MBC8753273.1"/>
    <property type="molecule type" value="Genomic_DNA"/>
</dbReference>
<dbReference type="RefSeq" id="WP_187560312.1">
    <property type="nucleotide sequence ID" value="NZ_JACGWS010000001.1"/>
</dbReference>
<proteinExistence type="predicted"/>
<accession>A0ABR7Q432</accession>
<dbReference type="InterPro" id="IPR013517">
    <property type="entry name" value="FG-GAP"/>
</dbReference>
<dbReference type="Gene3D" id="2.130.10.130">
    <property type="entry name" value="Integrin alpha, N-terminal"/>
    <property type="match status" value="3"/>
</dbReference>
<evidence type="ECO:0000313" key="3">
    <source>
        <dbReference type="EMBL" id="MBC8753273.1"/>
    </source>
</evidence>
<dbReference type="PANTHER" id="PTHR46580:SF2">
    <property type="entry name" value="MAM DOMAIN-CONTAINING PROTEIN"/>
    <property type="match status" value="1"/>
</dbReference>
<evidence type="ECO:0000256" key="1">
    <source>
        <dbReference type="ARBA" id="ARBA00022729"/>
    </source>
</evidence>
<dbReference type="Proteomes" id="UP000619238">
    <property type="component" value="Unassembled WGS sequence"/>
</dbReference>
<dbReference type="SUPFAM" id="SSF69318">
    <property type="entry name" value="Integrin alpha N-terminal domain"/>
    <property type="match status" value="2"/>
</dbReference>
<gene>
    <name evidence="3" type="ORF">H2O64_01235</name>
</gene>
<feature type="signal peptide" evidence="2">
    <location>
        <begin position="1"/>
        <end position="29"/>
    </location>
</feature>
<dbReference type="InterPro" id="IPR028994">
    <property type="entry name" value="Integrin_alpha_N"/>
</dbReference>
<comment type="caution">
    <text evidence="3">The sequence shown here is derived from an EMBL/GenBank/DDBJ whole genome shotgun (WGS) entry which is preliminary data.</text>
</comment>
<keyword evidence="1 2" id="KW-0732">Signal</keyword>
<keyword evidence="4" id="KW-1185">Reference proteome</keyword>
<name>A0ABR7Q432_9FLAO</name>
<reference evidence="3 4" key="1">
    <citation type="submission" date="2020-07" db="EMBL/GenBank/DDBJ databases">
        <title>Description of Kordia aestuariivivens sp. nov., isolated from a tidal flat.</title>
        <authorList>
            <person name="Park S."/>
            <person name="Yoon J.-H."/>
        </authorList>
    </citation>
    <scope>NUCLEOTIDE SEQUENCE [LARGE SCALE GENOMIC DNA]</scope>
    <source>
        <strain evidence="3 4">YSTF-M3</strain>
    </source>
</reference>
<dbReference type="PANTHER" id="PTHR46580">
    <property type="entry name" value="SENSOR KINASE-RELATED"/>
    <property type="match status" value="1"/>
</dbReference>
<sequence length="1033" mass="115323">MKKFTHVSKGLKYCLVFMIAFTAINIAKAQTISSVMSSYSGYDMDSDGINEINQLSYLPFEQRYETVNSNSKLVLVLVEDRILNTIAGSSYSTNDLLNRLQQFKDDLKAEGYTTKFIKADIYDGLQHQDGQTLLALRSFLKEVKRTKNLQGVVLVGSFPEAMLLRRWLWKKKTGNMTIGGTNYTYSNKTDFLRIVPEIVAHRADIVLADLDGKWEDIYRKGPTNVASIEAIPTTGTASNWPVDNMTFVSTKYNDNQVSFQDFFWIRDDNFQRLTSSSGTLRLRLRTAQRHPEISTADRSKSNPISRPEILVSRINARNIAVTPDPNFLDSNNRGLLDRSGRPRTLETTRNADPRTFLRKDPATERELLINYFDRNHSFRSGGNPLGSHRTGAANFGSGLINASNLNNYLKKASPSFSNSVAYNDASLLNYVNFLKTPATLKGMSSHSDPWGSIYGDSYNLNTLENLVGGRPWRWKKEQIGSLFRYTPSLFGQNGKADAYVHRTIYENNILSGTGGNLFIHNGCEVNSPGGASSVPYNHNSYGTSTGLQNAESILFFLNGVALASRAKVFYDKPEGFTEEIGKSEKKHFGDGWRAYFTKESNDSQLSKDVAGNKRTYTWSIIGDWTVRMKYENGLSILKLNGSNLNNYAIHANKAWFEGWNFDSNLNKILGKGDFNGDGIDDILISSSWGIGVLSRINNQWKSIVVKPKDTWFGQWRYNPNDKIEAIADFDNDGKDEILITSPWGIGMLELQGNTFKSVITKPNGTRFGVWTYNTNTVRDNKIEGVGDFNGDGKADILVSKPYGIALLTLSGNTLSSIVVKRKDTWFGQWRYNASVNSGSDKIEAIADFNGDGKDDILITSRWGIGILKLQGNTFNSVLTKPNGTRFGIWTYNTSTVRDNKIEGVGDFNGDGKADILVSKPYGIALLTLSGNTLNSIVVKPVGTRFGRWTYNTRTVRDNKILKIGDFNADGKADILVSKPYGIGLLTLSGNTFNSLYIKRNNTKIGNWHLKTANRFPVIGNFDGILGEEIIIYN</sequence>
<protein>
    <submittedName>
        <fullName evidence="3">VCBS repeat-containing protein</fullName>
    </submittedName>
</protein>
<feature type="chain" id="PRO_5046068783" evidence="2">
    <location>
        <begin position="30"/>
        <end position="1033"/>
    </location>
</feature>
<evidence type="ECO:0000256" key="2">
    <source>
        <dbReference type="SAM" id="SignalP"/>
    </source>
</evidence>
<dbReference type="Pfam" id="PF13517">
    <property type="entry name" value="FG-GAP_3"/>
    <property type="match status" value="2"/>
</dbReference>
<organism evidence="3 4">
    <name type="scientific">Kordia aestuariivivens</name>
    <dbReference type="NCBI Taxonomy" id="2759037"/>
    <lineage>
        <taxon>Bacteria</taxon>
        <taxon>Pseudomonadati</taxon>
        <taxon>Bacteroidota</taxon>
        <taxon>Flavobacteriia</taxon>
        <taxon>Flavobacteriales</taxon>
        <taxon>Flavobacteriaceae</taxon>
        <taxon>Kordia</taxon>
    </lineage>
</organism>